<dbReference type="SUPFAM" id="SSF53335">
    <property type="entry name" value="S-adenosyl-L-methionine-dependent methyltransferases"/>
    <property type="match status" value="1"/>
</dbReference>
<dbReference type="Proteomes" id="UP000198346">
    <property type="component" value="Unassembled WGS sequence"/>
</dbReference>
<organism evidence="2 3">
    <name type="scientific">Amphiplicatus metriothermophilus</name>
    <dbReference type="NCBI Taxonomy" id="1519374"/>
    <lineage>
        <taxon>Bacteria</taxon>
        <taxon>Pseudomonadati</taxon>
        <taxon>Pseudomonadota</taxon>
        <taxon>Alphaproteobacteria</taxon>
        <taxon>Parvularculales</taxon>
        <taxon>Parvularculaceae</taxon>
        <taxon>Amphiplicatus</taxon>
    </lineage>
</organism>
<evidence type="ECO:0008006" key="4">
    <source>
        <dbReference type="Google" id="ProtNLM"/>
    </source>
</evidence>
<gene>
    <name evidence="2" type="ORF">SAMN06297382_1109</name>
</gene>
<proteinExistence type="predicted"/>
<name>A0A239PPL6_9PROT</name>
<sequence>MPGEAFFPPFRDPSQQEMTEDQESYRRANEAKAKFDDIYNAPDPRAYYATLAALDYQIPTQARPVFQRLIRSIDKERPKVVDVGCSYGVNAAMIRHDLSFDALARRYAAPKMQAAATAEVILEDARLFAELPQAVEASFIGVDVANEAAGYAKSVGLIEEAAVENLEVEPLYDPAPFADADLFITTGAVGYVTAETFAKLIDAVKGPPPMVAAFVLRQFPFDDIAARLEDYGLITRKLEGRYFPQRRFRDAAEAEAAVEAVRALGLDPTGLEAEGRYYAELYLAAPRGGLRVETLFPA</sequence>
<dbReference type="AlphaFoldDB" id="A0A239PPL6"/>
<reference evidence="2 3" key="1">
    <citation type="submission" date="2017-07" db="EMBL/GenBank/DDBJ databases">
        <authorList>
            <person name="Sun Z.S."/>
            <person name="Albrecht U."/>
            <person name="Echele G."/>
            <person name="Lee C.C."/>
        </authorList>
    </citation>
    <scope>NUCLEOTIDE SEQUENCE [LARGE SCALE GENOMIC DNA]</scope>
    <source>
        <strain evidence="2 3">CGMCC 1.12710</strain>
    </source>
</reference>
<keyword evidence="3" id="KW-1185">Reference proteome</keyword>
<dbReference type="EMBL" id="FZQA01000002">
    <property type="protein sequence ID" value="SNT72078.1"/>
    <property type="molecule type" value="Genomic_DNA"/>
</dbReference>
<evidence type="ECO:0000313" key="3">
    <source>
        <dbReference type="Proteomes" id="UP000198346"/>
    </source>
</evidence>
<dbReference type="InterPro" id="IPR029063">
    <property type="entry name" value="SAM-dependent_MTases_sf"/>
</dbReference>
<feature type="region of interest" description="Disordered" evidence="1">
    <location>
        <begin position="1"/>
        <end position="24"/>
    </location>
</feature>
<dbReference type="RefSeq" id="WP_089411607.1">
    <property type="nucleotide sequence ID" value="NZ_FZQA01000002.1"/>
</dbReference>
<dbReference type="OrthoDB" id="7055571at2"/>
<protein>
    <recommendedName>
        <fullName evidence="4">Methyltransferase type 12</fullName>
    </recommendedName>
</protein>
<evidence type="ECO:0000313" key="2">
    <source>
        <dbReference type="EMBL" id="SNT72078.1"/>
    </source>
</evidence>
<accession>A0A239PPL6</accession>
<evidence type="ECO:0000256" key="1">
    <source>
        <dbReference type="SAM" id="MobiDB-lite"/>
    </source>
</evidence>